<dbReference type="STRING" id="5454.A0A163JQR5"/>
<feature type="compositionally biased region" description="Low complexity" evidence="1">
    <location>
        <begin position="19"/>
        <end position="53"/>
    </location>
</feature>
<feature type="compositionally biased region" description="Low complexity" evidence="1">
    <location>
        <begin position="128"/>
        <end position="143"/>
    </location>
</feature>
<comment type="caution">
    <text evidence="2">The sequence shown here is derived from an EMBL/GenBank/DDBJ whole genome shotgun (WGS) entry which is preliminary data.</text>
</comment>
<feature type="compositionally biased region" description="Polar residues" evidence="1">
    <location>
        <begin position="406"/>
        <end position="430"/>
    </location>
</feature>
<dbReference type="AlphaFoldDB" id="A0A163JQR5"/>
<sequence>MPPLGVYIPPNQSQSTPPQGYTAHHQQQGYQQSQASTTYTSSGSGHGQPGQSHKAGGGTFGQMMNQAVTTGKPMLNKLSKTISSKLGSKQSTPATPQHLQSYQNYQQQYAQQAQTYGQQQSHVLNPQIQHAQQQPQAPSAYPTQQPPYQQPNHDSGNSDYLTHQASSTTHAPYNQAALPSQQSSHVGYNGSPIGQGGNGIAVGEQHVQVQQDQYHQGQTSQTLAQGQHQQQPLQAQYTGQQTGVVGGSLLHGSTPQSPEPPHASPQSPAPQQSQWHNPHTSSGQSFSSTYQQPLVSNTHSQSYFSTANAQGQANSQQWTPLSPTGSEGQYQGCSPSASINPAPPLPVQSKPPGVSNVSPQQSQSSTPAPQSTAAYSRPPTEFIAELPADMGSLSIEEAKPFKHAPSPSSEQASPYQAYQTSSAQTGPSSPSFTIARRAVSVSHVPYADPWRFADPLTEIPTREFYVLADLLFDALDRKFEPQNTGLLEASKILKSWIDLTEDAIQLFSYKSYSAFGKMWSLQGIPHLMVPCQPSLSPIWNFSQHPHAQELKLSSEYTRVAFYATYMPALNRAGWYKFFFLEMMHGPDNINKLMPALCLETYKPGVLHHPDLTKRDKAEAPALQARAAEIQSAAINQVCNEIKAAMLVEPDV</sequence>
<feature type="region of interest" description="Disordered" evidence="1">
    <location>
        <begin position="307"/>
        <end position="376"/>
    </location>
</feature>
<feature type="region of interest" description="Disordered" evidence="1">
    <location>
        <begin position="400"/>
        <end position="430"/>
    </location>
</feature>
<keyword evidence="3" id="KW-1185">Reference proteome</keyword>
<feature type="region of interest" description="Disordered" evidence="1">
    <location>
        <begin position="1"/>
        <end position="64"/>
    </location>
</feature>
<proteinExistence type="predicted"/>
<feature type="compositionally biased region" description="Low complexity" evidence="1">
    <location>
        <begin position="264"/>
        <end position="274"/>
    </location>
</feature>
<name>A0A163JQR5_DIDRA</name>
<accession>A0A163JQR5</accession>
<feature type="compositionally biased region" description="Polar residues" evidence="1">
    <location>
        <begin position="275"/>
        <end position="289"/>
    </location>
</feature>
<dbReference type="EMBL" id="JYNV01000103">
    <property type="protein sequence ID" value="KZM26523.1"/>
    <property type="molecule type" value="Genomic_DNA"/>
</dbReference>
<reference evidence="2 3" key="1">
    <citation type="journal article" date="2016" name="Sci. Rep.">
        <title>Draft genome sequencing and secretome analysis of fungal phytopathogen Ascochyta rabiei provides insight into the necrotrophic effector repertoire.</title>
        <authorList>
            <person name="Verma S."/>
            <person name="Gazara R.K."/>
            <person name="Nizam S."/>
            <person name="Parween S."/>
            <person name="Chattopadhyay D."/>
            <person name="Verma P.K."/>
        </authorList>
    </citation>
    <scope>NUCLEOTIDE SEQUENCE [LARGE SCALE GENOMIC DNA]</scope>
    <source>
        <strain evidence="2 3">ArDII</strain>
    </source>
</reference>
<dbReference type="Proteomes" id="UP000076837">
    <property type="component" value="Unassembled WGS sequence"/>
</dbReference>
<protein>
    <submittedName>
        <fullName evidence="2">Uncharacterized protein</fullName>
    </submittedName>
</protein>
<feature type="region of interest" description="Disordered" evidence="1">
    <location>
        <begin position="179"/>
        <end position="289"/>
    </location>
</feature>
<evidence type="ECO:0000313" key="2">
    <source>
        <dbReference type="EMBL" id="KZM26523.1"/>
    </source>
</evidence>
<feature type="region of interest" description="Disordered" evidence="1">
    <location>
        <begin position="128"/>
        <end position="163"/>
    </location>
</feature>
<feature type="compositionally biased region" description="Polar residues" evidence="1">
    <location>
        <begin position="307"/>
        <end position="339"/>
    </location>
</feature>
<gene>
    <name evidence="2" type="ORF">ST47_g2308</name>
</gene>
<organism evidence="2 3">
    <name type="scientific">Didymella rabiei</name>
    <name type="common">Chickpea ascochyta blight fungus</name>
    <name type="synonym">Mycosphaerella rabiei</name>
    <dbReference type="NCBI Taxonomy" id="5454"/>
    <lineage>
        <taxon>Eukaryota</taxon>
        <taxon>Fungi</taxon>
        <taxon>Dikarya</taxon>
        <taxon>Ascomycota</taxon>
        <taxon>Pezizomycotina</taxon>
        <taxon>Dothideomycetes</taxon>
        <taxon>Pleosporomycetidae</taxon>
        <taxon>Pleosporales</taxon>
        <taxon>Pleosporineae</taxon>
        <taxon>Didymellaceae</taxon>
        <taxon>Ascochyta</taxon>
    </lineage>
</organism>
<feature type="compositionally biased region" description="Low complexity" evidence="1">
    <location>
        <begin position="358"/>
        <end position="374"/>
    </location>
</feature>
<evidence type="ECO:0000313" key="3">
    <source>
        <dbReference type="Proteomes" id="UP000076837"/>
    </source>
</evidence>
<evidence type="ECO:0000256" key="1">
    <source>
        <dbReference type="SAM" id="MobiDB-lite"/>
    </source>
</evidence>
<feature type="compositionally biased region" description="Polar residues" evidence="1">
    <location>
        <begin position="152"/>
        <end position="163"/>
    </location>
</feature>
<feature type="compositionally biased region" description="Low complexity" evidence="1">
    <location>
        <begin position="205"/>
        <end position="243"/>
    </location>
</feature>